<dbReference type="SMART" id="SM00368">
    <property type="entry name" value="LRR_RI"/>
    <property type="match status" value="7"/>
</dbReference>
<keyword evidence="1" id="KW-0343">GTPase activation</keyword>
<name>A0ABP0EIK8_9ASCO</name>
<keyword evidence="6" id="KW-1185">Reference proteome</keyword>
<reference evidence="5 6" key="1">
    <citation type="submission" date="2024-01" db="EMBL/GenBank/DDBJ databases">
        <authorList>
            <consortium name="Genoscope - CEA"/>
            <person name="William W."/>
        </authorList>
    </citation>
    <scope>NUCLEOTIDE SEQUENCE [LARGE SCALE GENOMIC DNA]</scope>
    <source>
        <strain evidence="5 6">29B2s-10</strain>
    </source>
</reference>
<dbReference type="InterPro" id="IPR001611">
    <property type="entry name" value="Leu-rich_rpt"/>
</dbReference>
<keyword evidence="2" id="KW-0433">Leucine-rich repeat</keyword>
<dbReference type="Gene3D" id="3.80.10.10">
    <property type="entry name" value="Ribonuclease Inhibitor"/>
    <property type="match status" value="1"/>
</dbReference>
<evidence type="ECO:0000256" key="1">
    <source>
        <dbReference type="ARBA" id="ARBA00022468"/>
    </source>
</evidence>
<dbReference type="EMBL" id="OZ004259">
    <property type="protein sequence ID" value="CAK7918653.1"/>
    <property type="molecule type" value="Genomic_DNA"/>
</dbReference>
<evidence type="ECO:0000256" key="2">
    <source>
        <dbReference type="ARBA" id="ARBA00022614"/>
    </source>
</evidence>
<accession>A0ABP0EIK8</accession>
<dbReference type="SUPFAM" id="SSF52047">
    <property type="entry name" value="RNI-like"/>
    <property type="match status" value="1"/>
</dbReference>
<dbReference type="Proteomes" id="UP001497600">
    <property type="component" value="Chromosome G"/>
</dbReference>
<keyword evidence="3" id="KW-0677">Repeat</keyword>
<proteinExistence type="predicted"/>
<evidence type="ECO:0000256" key="4">
    <source>
        <dbReference type="SAM" id="MobiDB-lite"/>
    </source>
</evidence>
<dbReference type="PANTHER" id="PTHR24113">
    <property type="entry name" value="RAN GTPASE-ACTIVATING PROTEIN 1"/>
    <property type="match status" value="1"/>
</dbReference>
<gene>
    <name evidence="5" type="primary">RNA1</name>
    <name evidence="5" type="ORF">CAAN4_G14224</name>
</gene>
<dbReference type="InterPro" id="IPR032675">
    <property type="entry name" value="LRR_dom_sf"/>
</dbReference>
<dbReference type="PANTHER" id="PTHR24113:SF12">
    <property type="entry name" value="RAN GTPASE-ACTIVATING PROTEIN 1"/>
    <property type="match status" value="1"/>
</dbReference>
<dbReference type="Pfam" id="PF13516">
    <property type="entry name" value="LRR_6"/>
    <property type="match status" value="2"/>
</dbReference>
<feature type="compositionally biased region" description="Acidic residues" evidence="4">
    <location>
        <begin position="348"/>
        <end position="380"/>
    </location>
</feature>
<evidence type="ECO:0000313" key="6">
    <source>
        <dbReference type="Proteomes" id="UP001497600"/>
    </source>
</evidence>
<sequence length="408" mass="44720">MSAEVVATAENTYSLAGKQLKLNTHDDIKQYVEEIEAVTGLAILDISGNTIGIEASESLSKAILKHKDSIVDINFSDIYTGRLNTEIPQSLDHLLPALLQLSNLQKLDLSDNALGLQAIEPIESYLEKAVTLEHLILSNNGMGPFAGARIGTSLFKLAQAKKSQKKSSLKTFICGRNRLENGSVDRLAIGLRNHTELETVRLYQNGIRPAGASKLISQGLSKNKHLKVVDLQDNTLTTSASIALAAALPQWKALSELNVNDCLLKAQGSLNLVKALLEGESRNELTVLKLQFNELNQEALEKLVKVVGDKLPNLQSLELNGNIFEEDSESIDLLNEIFEERGFGEIDELDDLEELDSDEEESDDENEDALPEDVNLDELEKELAGLTTQDEDSKVDDLAGDLAKTHIK</sequence>
<organism evidence="5 6">
    <name type="scientific">[Candida] anglica</name>
    <dbReference type="NCBI Taxonomy" id="148631"/>
    <lineage>
        <taxon>Eukaryota</taxon>
        <taxon>Fungi</taxon>
        <taxon>Dikarya</taxon>
        <taxon>Ascomycota</taxon>
        <taxon>Saccharomycotina</taxon>
        <taxon>Pichiomycetes</taxon>
        <taxon>Debaryomycetaceae</taxon>
        <taxon>Kurtzmaniella</taxon>
    </lineage>
</organism>
<feature type="region of interest" description="Disordered" evidence="4">
    <location>
        <begin position="348"/>
        <end position="408"/>
    </location>
</feature>
<dbReference type="InterPro" id="IPR027038">
    <property type="entry name" value="RanGap"/>
</dbReference>
<evidence type="ECO:0000313" key="5">
    <source>
        <dbReference type="EMBL" id="CAK7918653.1"/>
    </source>
</evidence>
<protein>
    <submittedName>
        <fullName evidence="5">Ran GTPase-activating protein 1</fullName>
    </submittedName>
</protein>
<evidence type="ECO:0000256" key="3">
    <source>
        <dbReference type="ARBA" id="ARBA00022737"/>
    </source>
</evidence>